<organism evidence="1 2">
    <name type="scientific">Salinicola rhizosphaerae</name>
    <dbReference type="NCBI Taxonomy" id="1443141"/>
    <lineage>
        <taxon>Bacteria</taxon>
        <taxon>Pseudomonadati</taxon>
        <taxon>Pseudomonadota</taxon>
        <taxon>Gammaproteobacteria</taxon>
        <taxon>Oceanospirillales</taxon>
        <taxon>Halomonadaceae</taxon>
        <taxon>Salinicola</taxon>
    </lineage>
</organism>
<gene>
    <name evidence="1" type="ORF">GCM10009038_24090</name>
</gene>
<keyword evidence="2" id="KW-1185">Reference proteome</keyword>
<dbReference type="EMBL" id="BMZI01000005">
    <property type="protein sequence ID" value="GHB24193.1"/>
    <property type="molecule type" value="Genomic_DNA"/>
</dbReference>
<evidence type="ECO:0000313" key="2">
    <source>
        <dbReference type="Proteomes" id="UP000646745"/>
    </source>
</evidence>
<protein>
    <submittedName>
        <fullName evidence="1">Uncharacterized protein</fullName>
    </submittedName>
</protein>
<dbReference type="RefSeq" id="WP_189444962.1">
    <property type="nucleotide sequence ID" value="NZ_BMZI01000005.1"/>
</dbReference>
<proteinExistence type="predicted"/>
<evidence type="ECO:0000313" key="1">
    <source>
        <dbReference type="EMBL" id="GHB24193.1"/>
    </source>
</evidence>
<reference evidence="2" key="1">
    <citation type="journal article" date="2019" name="Int. J. Syst. Evol. Microbiol.">
        <title>The Global Catalogue of Microorganisms (GCM) 10K type strain sequencing project: providing services to taxonomists for standard genome sequencing and annotation.</title>
        <authorList>
            <consortium name="The Broad Institute Genomics Platform"/>
            <consortium name="The Broad Institute Genome Sequencing Center for Infectious Disease"/>
            <person name="Wu L."/>
            <person name="Ma J."/>
        </authorList>
    </citation>
    <scope>NUCLEOTIDE SEQUENCE [LARGE SCALE GENOMIC DNA]</scope>
    <source>
        <strain evidence="2">KCTC 32998</strain>
    </source>
</reference>
<dbReference type="Proteomes" id="UP000646745">
    <property type="component" value="Unassembled WGS sequence"/>
</dbReference>
<sequence>METATIRVRSAMGGYAATLRGQRATCTWSHEEAARKVARKVYGDKVDVVNDYLRDGDVAAGIQYRYHVTHLKGAH</sequence>
<name>A0ABQ3E315_9GAMM</name>
<accession>A0ABQ3E315</accession>
<comment type="caution">
    <text evidence="1">The sequence shown here is derived from an EMBL/GenBank/DDBJ whole genome shotgun (WGS) entry which is preliminary data.</text>
</comment>